<dbReference type="EMBL" id="VDMB01000007">
    <property type="protein sequence ID" value="TYT74910.1"/>
    <property type="molecule type" value="Genomic_DNA"/>
</dbReference>
<keyword evidence="1" id="KW-0547">Nucleotide-binding</keyword>
<dbReference type="PANTHER" id="PTHR11933">
    <property type="entry name" value="TRNA 5-METHYLAMINOMETHYL-2-THIOURIDYLATE -METHYLTRANSFERASE"/>
    <property type="match status" value="1"/>
</dbReference>
<evidence type="ECO:0000259" key="4">
    <source>
        <dbReference type="Pfam" id="PF18297"/>
    </source>
</evidence>
<evidence type="ECO:0000256" key="1">
    <source>
        <dbReference type="ARBA" id="ARBA00022741"/>
    </source>
</evidence>
<dbReference type="InterPro" id="IPR020536">
    <property type="entry name" value="ThiI_AANH"/>
</dbReference>
<dbReference type="GO" id="GO:0004810">
    <property type="term" value="F:CCA tRNA nucleotidyltransferase activity"/>
    <property type="evidence" value="ECO:0007669"/>
    <property type="project" value="InterPro"/>
</dbReference>
<keyword evidence="6" id="KW-1185">Reference proteome</keyword>
<protein>
    <submittedName>
        <fullName evidence="5">tRNA 4-thiouridine(8) synthase ThiI</fullName>
    </submittedName>
</protein>
<gene>
    <name evidence="5" type="ORF">FIM25_07235</name>
</gene>
<dbReference type="Gene3D" id="3.40.50.620">
    <property type="entry name" value="HUPs"/>
    <property type="match status" value="1"/>
</dbReference>
<evidence type="ECO:0000256" key="2">
    <source>
        <dbReference type="ARBA" id="ARBA00022840"/>
    </source>
</evidence>
<dbReference type="InterPro" id="IPR059101">
    <property type="entry name" value="NFACT-R_2"/>
</dbReference>
<accession>A0A5Q4VFH8</accession>
<name>A0A5Q4VFH8_9BACT</name>
<dbReference type="GO" id="GO:0005524">
    <property type="term" value="F:ATP binding"/>
    <property type="evidence" value="ECO:0007669"/>
    <property type="project" value="UniProtKB-KW"/>
</dbReference>
<sequence length="327" mass="36136">MKKVKALGLSSGGLDSILAALILRKQGIDVSWVSFETPFFDAANAIRASRQYDIPLYVRDITEQYLPMLKDPDGGYGRTMNPCKDCHALMFREAGRIMSEEGFDFLFSGEVSGQRPMSQTRSALRYVEKRSGYEGVILRPLSALNLPETSVEKQGLVDRKRLLAIQGRGRKPQLALAKEFGVKDFPAPAGGCLLTDQLFCRRLKDLLEHEAEAGGLDCHLLKGGRHFRLSPETKLVVGRTGKDNDFLQGFFDPDRFYRIRTVNFPGPLGFLCGPADIKMRLLAAGIVAGYTKAGDAVPVTLHMDGRGEGENLEVLPLRSTEVRGLMI</sequence>
<dbReference type="RefSeq" id="WP_139447780.1">
    <property type="nucleotide sequence ID" value="NZ_VDMB01000007.1"/>
</dbReference>
<comment type="caution">
    <text evidence="5">The sequence shown here is derived from an EMBL/GenBank/DDBJ whole genome shotgun (WGS) entry which is preliminary data.</text>
</comment>
<dbReference type="AlphaFoldDB" id="A0A5Q4VFH8"/>
<proteinExistence type="predicted"/>
<evidence type="ECO:0000259" key="3">
    <source>
        <dbReference type="Pfam" id="PF02568"/>
    </source>
</evidence>
<dbReference type="Proteomes" id="UP000321899">
    <property type="component" value="Unassembled WGS sequence"/>
</dbReference>
<dbReference type="Pfam" id="PF02568">
    <property type="entry name" value="ThiI"/>
    <property type="match status" value="1"/>
</dbReference>
<feature type="domain" description="Thil AANH" evidence="3">
    <location>
        <begin position="5"/>
        <end position="144"/>
    </location>
</feature>
<feature type="domain" description="NFACT protein RNA binding" evidence="4">
    <location>
        <begin position="224"/>
        <end position="322"/>
    </location>
</feature>
<dbReference type="InterPro" id="IPR014729">
    <property type="entry name" value="Rossmann-like_a/b/a_fold"/>
</dbReference>
<dbReference type="Pfam" id="PF18297">
    <property type="entry name" value="NFACT-R_2"/>
    <property type="match status" value="1"/>
</dbReference>
<reference evidence="5 6" key="1">
    <citation type="submission" date="2019-06" db="EMBL/GenBank/DDBJ databases">
        <title>Desulfobotulus mexicanus sp. nov., a novel sulfate-reducing bacterium isolated from the sediment of an alkaline crater lake in Mexico.</title>
        <authorList>
            <person name="Hirschler-Rea A."/>
        </authorList>
    </citation>
    <scope>NUCLEOTIDE SEQUENCE [LARGE SCALE GENOMIC DNA]</scope>
    <source>
        <strain evidence="5 6">PAR22N</strain>
    </source>
</reference>
<keyword evidence="2" id="KW-0067">ATP-binding</keyword>
<evidence type="ECO:0000313" key="6">
    <source>
        <dbReference type="Proteomes" id="UP000321899"/>
    </source>
</evidence>
<evidence type="ECO:0000313" key="5">
    <source>
        <dbReference type="EMBL" id="TYT74910.1"/>
    </source>
</evidence>
<dbReference type="PANTHER" id="PTHR11933:SF6">
    <property type="entry name" value="THIL AANH DOMAIN-CONTAINING PROTEIN"/>
    <property type="match status" value="1"/>
</dbReference>
<dbReference type="SUPFAM" id="SSF52402">
    <property type="entry name" value="Adenine nucleotide alpha hydrolases-like"/>
    <property type="match status" value="1"/>
</dbReference>
<organism evidence="5 6">
    <name type="scientific">Desulfobotulus mexicanus</name>
    <dbReference type="NCBI Taxonomy" id="2586642"/>
    <lineage>
        <taxon>Bacteria</taxon>
        <taxon>Pseudomonadati</taxon>
        <taxon>Thermodesulfobacteriota</taxon>
        <taxon>Desulfobacteria</taxon>
        <taxon>Desulfobacterales</taxon>
        <taxon>Desulfobacteraceae</taxon>
        <taxon>Desulfobotulus</taxon>
    </lineage>
</organism>
<dbReference type="OrthoDB" id="9781887at2"/>